<evidence type="ECO:0000313" key="3">
    <source>
        <dbReference type="Proteomes" id="UP000616114"/>
    </source>
</evidence>
<feature type="domain" description="Bacterial SCP orthologue" evidence="1">
    <location>
        <begin position="30"/>
        <end position="122"/>
    </location>
</feature>
<protein>
    <recommendedName>
        <fullName evidence="1">Bacterial SCP orthologue domain-containing protein</fullName>
    </recommendedName>
</protein>
<dbReference type="AlphaFoldDB" id="A0A8J2TXM6"/>
<reference evidence="2" key="2">
    <citation type="submission" date="2020-09" db="EMBL/GenBank/DDBJ databases">
        <authorList>
            <person name="Sun Q."/>
            <person name="Zhou Y."/>
        </authorList>
    </citation>
    <scope>NUCLEOTIDE SEQUENCE</scope>
    <source>
        <strain evidence="2">CGMCC 1.12785</strain>
    </source>
</reference>
<reference evidence="2" key="1">
    <citation type="journal article" date="2014" name="Int. J. Syst. Evol. Microbiol.">
        <title>Complete genome sequence of Corynebacterium casei LMG S-19264T (=DSM 44701T), isolated from a smear-ripened cheese.</title>
        <authorList>
            <consortium name="US DOE Joint Genome Institute (JGI-PGF)"/>
            <person name="Walter F."/>
            <person name="Albersmeier A."/>
            <person name="Kalinowski J."/>
            <person name="Ruckert C."/>
        </authorList>
    </citation>
    <scope>NUCLEOTIDE SEQUENCE</scope>
    <source>
        <strain evidence="2">CGMCC 1.12785</strain>
    </source>
</reference>
<dbReference type="Gene3D" id="3.30.1050.40">
    <property type="match status" value="1"/>
</dbReference>
<comment type="caution">
    <text evidence="2">The sequence shown here is derived from an EMBL/GenBank/DDBJ whole genome shotgun (WGS) entry which is preliminary data.</text>
</comment>
<dbReference type="Proteomes" id="UP000616114">
    <property type="component" value="Unassembled WGS sequence"/>
</dbReference>
<keyword evidence="3" id="KW-1185">Reference proteome</keyword>
<dbReference type="EMBL" id="BMFY01000005">
    <property type="protein sequence ID" value="GGA13334.1"/>
    <property type="molecule type" value="Genomic_DNA"/>
</dbReference>
<dbReference type="InterPro" id="IPR041629">
    <property type="entry name" value="SCP_3"/>
</dbReference>
<evidence type="ECO:0000259" key="1">
    <source>
        <dbReference type="Pfam" id="PF17844"/>
    </source>
</evidence>
<gene>
    <name evidence="2" type="ORF">GCM10011333_15350</name>
</gene>
<sequence length="125" mass="13419">MARRRIDPEAGWHALETWLAGEDQSAAAPDRGTLATAVRYTLEVLAETAPGNSVEVRVPPFGVTQCVEGPRHTRGTPPNVVETDPLTWLRLATGRLGWDEAKDGGTVHASGTRAELGAVLPLWTL</sequence>
<dbReference type="Pfam" id="PF17844">
    <property type="entry name" value="SCP_3"/>
    <property type="match status" value="1"/>
</dbReference>
<accession>A0A8J2TXM6</accession>
<name>A0A8J2TXM6_9MICO</name>
<evidence type="ECO:0000313" key="2">
    <source>
        <dbReference type="EMBL" id="GGA13334.1"/>
    </source>
</evidence>
<organism evidence="2 3">
    <name type="scientific">Sediminivirga luteola</name>
    <dbReference type="NCBI Taxonomy" id="1774748"/>
    <lineage>
        <taxon>Bacteria</taxon>
        <taxon>Bacillati</taxon>
        <taxon>Actinomycetota</taxon>
        <taxon>Actinomycetes</taxon>
        <taxon>Micrococcales</taxon>
        <taxon>Brevibacteriaceae</taxon>
        <taxon>Sediminivirga</taxon>
    </lineage>
</organism>
<proteinExistence type="predicted"/>